<evidence type="ECO:0000256" key="3">
    <source>
        <dbReference type="ARBA" id="ARBA00022840"/>
    </source>
</evidence>
<feature type="region of interest" description="Disordered" evidence="7">
    <location>
        <begin position="1618"/>
        <end position="1649"/>
    </location>
</feature>
<feature type="non-terminal residue" evidence="9">
    <location>
        <position position="1"/>
    </location>
</feature>
<keyword evidence="4" id="KW-0963">Cytoplasm</keyword>
<feature type="region of interest" description="Disordered" evidence="7">
    <location>
        <begin position="900"/>
        <end position="923"/>
    </location>
</feature>
<keyword evidence="6" id="KW-0175">Coiled coil</keyword>
<feature type="domain" description="Kinesin motor" evidence="8">
    <location>
        <begin position="15"/>
        <end position="346"/>
    </location>
</feature>
<feature type="region of interest" description="Disordered" evidence="7">
    <location>
        <begin position="1287"/>
        <end position="1325"/>
    </location>
</feature>
<dbReference type="InterPro" id="IPR027417">
    <property type="entry name" value="P-loop_NTPase"/>
</dbReference>
<dbReference type="Gene3D" id="3.40.850.10">
    <property type="entry name" value="Kinesin motor domain"/>
    <property type="match status" value="1"/>
</dbReference>
<dbReference type="NCBIfam" id="TIGR00231">
    <property type="entry name" value="small_GTP"/>
    <property type="match status" value="1"/>
</dbReference>
<evidence type="ECO:0000256" key="4">
    <source>
        <dbReference type="ARBA" id="ARBA00023212"/>
    </source>
</evidence>
<feature type="coiled-coil region" evidence="6">
    <location>
        <begin position="994"/>
        <end position="1092"/>
    </location>
</feature>
<dbReference type="PROSITE" id="PS51419">
    <property type="entry name" value="RAB"/>
    <property type="match status" value="1"/>
</dbReference>
<evidence type="ECO:0000259" key="8">
    <source>
        <dbReference type="PROSITE" id="PS50067"/>
    </source>
</evidence>
<feature type="region of interest" description="Disordered" evidence="7">
    <location>
        <begin position="1341"/>
        <end position="1364"/>
    </location>
</feature>
<evidence type="ECO:0000256" key="1">
    <source>
        <dbReference type="ARBA" id="ARBA00004245"/>
    </source>
</evidence>
<keyword evidence="5" id="KW-0505">Motor protein</keyword>
<feature type="coiled-coil region" evidence="6">
    <location>
        <begin position="496"/>
        <end position="548"/>
    </location>
</feature>
<dbReference type="InterPro" id="IPR005225">
    <property type="entry name" value="Small_GTP-bd"/>
</dbReference>
<keyword evidence="10" id="KW-1185">Reference proteome</keyword>
<dbReference type="InterPro" id="IPR019821">
    <property type="entry name" value="Kinesin_motor_CS"/>
</dbReference>
<name>A0ABS2YNM2_POLSP</name>
<dbReference type="PROSITE" id="PS51421">
    <property type="entry name" value="RAS"/>
    <property type="match status" value="1"/>
</dbReference>
<feature type="compositionally biased region" description="Polar residues" evidence="7">
    <location>
        <begin position="1622"/>
        <end position="1649"/>
    </location>
</feature>
<keyword evidence="4" id="KW-0206">Cytoskeleton</keyword>
<dbReference type="Gene3D" id="3.40.50.300">
    <property type="entry name" value="P-loop containing nucleotide triphosphate hydrolases"/>
    <property type="match status" value="1"/>
</dbReference>
<comment type="caution">
    <text evidence="9">The sequence shown here is derived from an EMBL/GenBank/DDBJ whole genome shotgun (WGS) entry which is preliminary data.</text>
</comment>
<dbReference type="CDD" id="cd01372">
    <property type="entry name" value="KISc_KIF4"/>
    <property type="match status" value="1"/>
</dbReference>
<evidence type="ECO:0000256" key="5">
    <source>
        <dbReference type="PROSITE-ProRule" id="PRU00283"/>
    </source>
</evidence>
<dbReference type="SMART" id="SM00175">
    <property type="entry name" value="RAB"/>
    <property type="match status" value="1"/>
</dbReference>
<dbReference type="Proteomes" id="UP001166093">
    <property type="component" value="Unassembled WGS sequence"/>
</dbReference>
<dbReference type="PROSITE" id="PS00411">
    <property type="entry name" value="KINESIN_MOTOR_1"/>
    <property type="match status" value="1"/>
</dbReference>
<dbReference type="SMART" id="SM00129">
    <property type="entry name" value="KISc"/>
    <property type="match status" value="1"/>
</dbReference>
<evidence type="ECO:0000256" key="2">
    <source>
        <dbReference type="ARBA" id="ARBA00022741"/>
    </source>
</evidence>
<dbReference type="Pfam" id="PF00225">
    <property type="entry name" value="Kinesin"/>
    <property type="match status" value="1"/>
</dbReference>
<dbReference type="CDD" id="cd01868">
    <property type="entry name" value="Rab11_like"/>
    <property type="match status" value="1"/>
</dbReference>
<dbReference type="PRINTS" id="PR00449">
    <property type="entry name" value="RASTRNSFRMNG"/>
</dbReference>
<feature type="binding site" evidence="5">
    <location>
        <begin position="94"/>
        <end position="101"/>
    </location>
    <ligand>
        <name>ATP</name>
        <dbReference type="ChEBI" id="CHEBI:30616"/>
    </ligand>
</feature>
<dbReference type="SMART" id="SM00176">
    <property type="entry name" value="RAN"/>
    <property type="match status" value="1"/>
</dbReference>
<dbReference type="PANTHER" id="PTHR47969">
    <property type="entry name" value="CHROMOSOME-ASSOCIATED KINESIN KIF4A-RELATED"/>
    <property type="match status" value="1"/>
</dbReference>
<dbReference type="InterPro" id="IPR036961">
    <property type="entry name" value="Kinesin_motor_dom_sf"/>
</dbReference>
<dbReference type="InterPro" id="IPR001752">
    <property type="entry name" value="Kinesin_motor_dom"/>
</dbReference>
<dbReference type="Pfam" id="PF25764">
    <property type="entry name" value="KIF21A_4th"/>
    <property type="match status" value="1"/>
</dbReference>
<feature type="compositionally biased region" description="Polar residues" evidence="7">
    <location>
        <begin position="1349"/>
        <end position="1358"/>
    </location>
</feature>
<dbReference type="PANTHER" id="PTHR47969:SF8">
    <property type="entry name" value="KINESIN FAMILY MEMBER 7"/>
    <property type="match status" value="1"/>
</dbReference>
<dbReference type="SMART" id="SM00174">
    <property type="entry name" value="RHO"/>
    <property type="match status" value="1"/>
</dbReference>
<protein>
    <submittedName>
        <fullName evidence="9">KIF7 protein</fullName>
    </submittedName>
</protein>
<comment type="subcellular location">
    <subcellularLocation>
        <location evidence="1">Cytoplasm</location>
        <location evidence="1">Cytoskeleton</location>
    </subcellularLocation>
</comment>
<evidence type="ECO:0000313" key="10">
    <source>
        <dbReference type="Proteomes" id="UP001166093"/>
    </source>
</evidence>
<keyword evidence="2 5" id="KW-0547">Nucleotide-binding</keyword>
<dbReference type="PROSITE" id="PS51420">
    <property type="entry name" value="RHO"/>
    <property type="match status" value="1"/>
</dbReference>
<organism evidence="9 10">
    <name type="scientific">Polyodon spathula</name>
    <name type="common">North American paddlefish</name>
    <name type="synonym">Squalus spathula</name>
    <dbReference type="NCBI Taxonomy" id="7913"/>
    <lineage>
        <taxon>Eukaryota</taxon>
        <taxon>Metazoa</taxon>
        <taxon>Chordata</taxon>
        <taxon>Craniata</taxon>
        <taxon>Vertebrata</taxon>
        <taxon>Euteleostomi</taxon>
        <taxon>Actinopterygii</taxon>
        <taxon>Chondrostei</taxon>
        <taxon>Acipenseriformes</taxon>
        <taxon>Polyodontidae</taxon>
        <taxon>Polyodon</taxon>
    </lineage>
</organism>
<evidence type="ECO:0000256" key="7">
    <source>
        <dbReference type="SAM" id="MobiDB-lite"/>
    </source>
</evidence>
<dbReference type="PROSITE" id="PS50067">
    <property type="entry name" value="KINESIN_MOTOR_2"/>
    <property type="match status" value="1"/>
</dbReference>
<sequence length="1649" mass="187359">MAPKAPAQAKAEETSVQVAIRVRPLLPKELLHSHESCITADSVERRVTLGHDRHFQFDFVFEESSDQEEVSSTCVQPLVEAFFQGFNATIFAYGQTGSGKTYTIGEANISSLSDEEQGIVPRAMAEIFKLLDENDLSDFSVRVSYLEVYKEDFRDLLEVETASKDIRIREDDKGNVVLCGVKECEVEGLDEVLSLLETGNTARHTGATQMNPQSSRSHTIFTVAMEQRQGSRAGHSTPHVLISKFHFVDLAGSERILKTGNTGERLKESIQINSGLLALGNVIGALADPKRKGTHIPYRDSKITRILKDSLGGNAKTLMITCISPSSSDFDESLNSLNYAKRAQKIQNRAMVNCRGEPDRTEGLELQIKALRRALENRQRSETRIIARLEHDKNPRGSGEELGKLRAESARYRTCTDTAYRLFMELQAEGTLNPGQVFRVKEWQCSVEEERSELTTASGLDSGIESTSAEETTAALKKGREAAQYQGPDQGGKEWETDREEYIAQLQARVQRLEEENSDFLAALEDAMEQYKQQSDKLQDQQDLLAEMESCVAKPSRSVSELLERIDLGDVKQRPHTAPVDPTRPCNFNMVHSSLLANGDSGRIHSKKSGSPCSLDNPLAGLQSQNQCESRAQEHWEGQREFSDDSDKIRGKWRFRKVFLPSGCDSADCSCQDQSKQSSKNKIDKEQRLFTLEWRTLSPTWMKRELPTAGPGDKVRGGVSQLLESRNYPPLHSDRLKSPCRVRAAALRDALGGCTPLPPGPGEQDLGLLQAQQKIRELAINIRMKEELIKELIKTGKDAQAMNKQYSRKISELEAEAEQARAELNEAQRQLQDLEVREPRDPFDKFKAQEYRKKIAAAQSKVQVLKQKQRDTARLASLSTQSERRVLELERNVRSMRQQQDLLQRRLREESEQKRRLESEMQRGKHRVKELEIKNEQQQKILRIKTEEIAAFQRKRRSGSNGSVISLEEQQKIEDQKRWLDGEMERVLEQRRGLDELEGELTRREEILAKKEALLQERSGLENKRLRSSQALSKDMGLLSSRIESLERELSERSGQLRSSSAQDSQQIRQEISNLRIEKDQLLKQRAELDDKLRQGSLLSPEEERTLFQLDEAIEALDAAIEYKNEAISQRQRVLRASASMLSQWEMNLMAKLSNLSASETRALLCKYFDKVVCLREEERKLQVVLAELEMRCEEQQQLILWLEAALEKQQLDTDRRLTQQQKEHERNVQLLLQQCREQMDEGLAGSQRQYESWIHNLGKELSHFKWANQELANKLRDVYRHASQPVDQGKMLNLTGRSQGSSERLPPVGRTEESGNAGGDQPSRLERVLKSREEIRDLVHAPLPPTWRRSSLPTEDQSGMEELRQQMTSEPPGNRVLHPGRAPAQWSGTPPLPHAKPRREFHRSSLNAGLLPSNCGIIDTTMGTRDDEYDYLFKVVLIGDSGVGKSNLLSRFTRNEFNLESKSTIGVEFATRSIQVDGKTIKAQIWDTAGQERYRAITSAYYRGAVGALLVYDIAKHLTYENVERWLKELRDHADSNIVIMLVGNKSDLRHLRAVPTDEAKAFAVHYYCFPFLHLEKNGLSFIETSALDSTNVETAFQTILTEIYRIVSQKQMSDRHENEMSPSNNVVPIHVSPTTENNPKMQCCQNI</sequence>
<proteinExistence type="inferred from homology"/>
<reference evidence="9" key="1">
    <citation type="journal article" date="2021" name="Cell">
        <title>Tracing the genetic footprints of vertebrate landing in non-teleost ray-finned fishes.</title>
        <authorList>
            <person name="Bi X."/>
            <person name="Wang K."/>
            <person name="Yang L."/>
            <person name="Pan H."/>
            <person name="Jiang H."/>
            <person name="Wei Q."/>
            <person name="Fang M."/>
            <person name="Yu H."/>
            <person name="Zhu C."/>
            <person name="Cai Y."/>
            <person name="He Y."/>
            <person name="Gan X."/>
            <person name="Zeng H."/>
            <person name="Yu D."/>
            <person name="Zhu Y."/>
            <person name="Jiang H."/>
            <person name="Qiu Q."/>
            <person name="Yang H."/>
            <person name="Zhang Y.E."/>
            <person name="Wang W."/>
            <person name="Zhu M."/>
            <person name="He S."/>
            <person name="Zhang G."/>
        </authorList>
    </citation>
    <scope>NUCLEOTIDE SEQUENCE</scope>
    <source>
        <strain evidence="9">Pddl_001</strain>
    </source>
</reference>
<dbReference type="InterPro" id="IPR027640">
    <property type="entry name" value="Kinesin-like_fam"/>
</dbReference>
<dbReference type="EMBL" id="JAAWVQ010169401">
    <property type="protein sequence ID" value="MBN3287820.1"/>
    <property type="molecule type" value="Genomic_DNA"/>
</dbReference>
<dbReference type="Pfam" id="PF00071">
    <property type="entry name" value="Ras"/>
    <property type="match status" value="1"/>
</dbReference>
<accession>A0ABS2YNM2</accession>
<gene>
    <name evidence="9" type="primary">Kif7_0</name>
    <name evidence="9" type="ORF">GTO93_0007382</name>
</gene>
<dbReference type="SMART" id="SM00173">
    <property type="entry name" value="RAS"/>
    <property type="match status" value="1"/>
</dbReference>
<dbReference type="SUPFAM" id="SSF52540">
    <property type="entry name" value="P-loop containing nucleoside triphosphate hydrolases"/>
    <property type="match status" value="2"/>
</dbReference>
<feature type="non-terminal residue" evidence="9">
    <location>
        <position position="1649"/>
    </location>
</feature>
<evidence type="ECO:0000256" key="6">
    <source>
        <dbReference type="SAM" id="Coils"/>
    </source>
</evidence>
<evidence type="ECO:0000313" key="9">
    <source>
        <dbReference type="EMBL" id="MBN3287820.1"/>
    </source>
</evidence>
<feature type="coiled-coil region" evidence="6">
    <location>
        <begin position="1172"/>
        <end position="1242"/>
    </location>
</feature>
<feature type="compositionally biased region" description="Basic and acidic residues" evidence="7">
    <location>
        <begin position="903"/>
        <end position="923"/>
    </location>
</feature>
<keyword evidence="3 5" id="KW-0067">ATP-binding</keyword>
<dbReference type="InterPro" id="IPR001806">
    <property type="entry name" value="Small_GTPase"/>
</dbReference>
<comment type="similarity">
    <text evidence="5">Belongs to the TRAFAC class myosin-kinesin ATPase superfamily. Kinesin family.</text>
</comment>